<feature type="transmembrane region" description="Helical" evidence="1">
    <location>
        <begin position="184"/>
        <end position="207"/>
    </location>
</feature>
<sequence length="427" mass="47453">MGGLIDWGFRGLKALTELLLNPFYYVGILFIVLQYRRQILLERKLFSVKLHSLISETWRTVLWGWIGGLAASAVMAGIGAVVQPEAVVLLWIVSLLLIWARVRFLCWAYAIGVLGILQAVLVNFPALQEALSWRWAVDSVLALHMPSLFALVAVLHLIEALLVRRQGTRFGTPVFVESKRGKIVGGYQLQGFWPVALFLTVPVQGGAPLPWTPLLGGDLYAGGWAVLALPVMIGFTDMTTSRLPREKVQLSSGLLVLYAALLLLLTALSAWWAPSLLAVSLLCILLHEAIVFYSRWDESRRSPVFVHGNRGLKILGILPGSPAAELGLQVGESLYKVNGMIVRTRQELHHALSQNAAFCRLEILNLAGESKFVKRAIFSGEHHLLGIILAPDEDVLYYTKERPLPFWAYLGRRVRGLSDNRPRPKSM</sequence>
<accession>F8FJ75</accession>
<gene>
    <name evidence="3" type="ordered locus">KNP414_00137</name>
</gene>
<keyword evidence="3" id="KW-0645">Protease</keyword>
<dbReference type="KEGG" id="pms:KNP414_00137"/>
<dbReference type="SUPFAM" id="SSF50156">
    <property type="entry name" value="PDZ domain-like"/>
    <property type="match status" value="1"/>
</dbReference>
<reference evidence="4" key="1">
    <citation type="submission" date="2011-06" db="EMBL/GenBank/DDBJ databases">
        <title>Complete genome sequence of Paenibacillus mucilaginosus KNP414.</title>
        <authorList>
            <person name="Wang J."/>
            <person name="Hu S."/>
            <person name="Hu X."/>
            <person name="Zhang B."/>
            <person name="Dong D."/>
            <person name="Zhang S."/>
            <person name="Zhao K."/>
            <person name="Wu D."/>
        </authorList>
    </citation>
    <scope>NUCLEOTIDE SEQUENCE [LARGE SCALE GENOMIC DNA]</scope>
    <source>
        <strain evidence="4">KNP414</strain>
    </source>
</reference>
<protein>
    <submittedName>
        <fullName evidence="3">Trypsin-like serine protease</fullName>
    </submittedName>
</protein>
<dbReference type="InterPro" id="IPR036034">
    <property type="entry name" value="PDZ_sf"/>
</dbReference>
<feature type="transmembrane region" description="Helical" evidence="1">
    <location>
        <begin position="82"/>
        <end position="100"/>
    </location>
</feature>
<proteinExistence type="predicted"/>
<feature type="transmembrane region" description="Helical" evidence="1">
    <location>
        <begin position="219"/>
        <end position="236"/>
    </location>
</feature>
<keyword evidence="1" id="KW-0472">Membrane</keyword>
<keyword evidence="1" id="KW-1133">Transmembrane helix</keyword>
<name>F8FJ75_PAEMK</name>
<dbReference type="Proteomes" id="UP000006620">
    <property type="component" value="Chromosome"/>
</dbReference>
<feature type="transmembrane region" description="Helical" evidence="1">
    <location>
        <begin position="107"/>
        <end position="127"/>
    </location>
</feature>
<evidence type="ECO:0000256" key="1">
    <source>
        <dbReference type="SAM" id="Phobius"/>
    </source>
</evidence>
<keyword evidence="1" id="KW-0812">Transmembrane</keyword>
<dbReference type="Gene3D" id="2.30.42.10">
    <property type="match status" value="1"/>
</dbReference>
<feature type="transmembrane region" description="Helical" evidence="1">
    <location>
        <begin position="57"/>
        <end position="76"/>
    </location>
</feature>
<feature type="transmembrane region" description="Helical" evidence="1">
    <location>
        <begin position="248"/>
        <end position="265"/>
    </location>
</feature>
<evidence type="ECO:0000313" key="3">
    <source>
        <dbReference type="EMBL" id="AEI38788.1"/>
    </source>
</evidence>
<feature type="transmembrane region" description="Helical" evidence="1">
    <location>
        <begin position="271"/>
        <end position="293"/>
    </location>
</feature>
<feature type="transmembrane region" description="Helical" evidence="1">
    <location>
        <begin position="139"/>
        <end position="163"/>
    </location>
</feature>
<feature type="transmembrane region" description="Helical" evidence="1">
    <location>
        <begin position="18"/>
        <end position="36"/>
    </location>
</feature>
<dbReference type="GO" id="GO:0008233">
    <property type="term" value="F:peptidase activity"/>
    <property type="evidence" value="ECO:0007669"/>
    <property type="project" value="UniProtKB-KW"/>
</dbReference>
<evidence type="ECO:0000313" key="4">
    <source>
        <dbReference type="Proteomes" id="UP000006620"/>
    </source>
</evidence>
<feature type="domain" description="PDZ" evidence="2">
    <location>
        <begin position="311"/>
        <end position="367"/>
    </location>
</feature>
<dbReference type="EMBL" id="CP002869">
    <property type="protein sequence ID" value="AEI38788.1"/>
    <property type="molecule type" value="Genomic_DNA"/>
</dbReference>
<dbReference type="AlphaFoldDB" id="F8FJ75"/>
<dbReference type="RefSeq" id="WP_013913954.1">
    <property type="nucleotide sequence ID" value="NC_015690.1"/>
</dbReference>
<dbReference type="HOGENOM" id="CLU_051142_1_0_9"/>
<keyword evidence="3" id="KW-0378">Hydrolase</keyword>
<evidence type="ECO:0000259" key="2">
    <source>
        <dbReference type="PROSITE" id="PS50106"/>
    </source>
</evidence>
<organism evidence="3 4">
    <name type="scientific">Paenibacillus mucilaginosus (strain KNP414)</name>
    <dbReference type="NCBI Taxonomy" id="1036673"/>
    <lineage>
        <taxon>Bacteria</taxon>
        <taxon>Bacillati</taxon>
        <taxon>Bacillota</taxon>
        <taxon>Bacilli</taxon>
        <taxon>Bacillales</taxon>
        <taxon>Paenibacillaceae</taxon>
        <taxon>Paenibacillus</taxon>
    </lineage>
</organism>
<dbReference type="PATRIC" id="fig|1036673.3.peg.129"/>
<dbReference type="PROSITE" id="PS50106">
    <property type="entry name" value="PDZ"/>
    <property type="match status" value="1"/>
</dbReference>
<reference evidence="3 4" key="2">
    <citation type="journal article" date="2013" name="Genome Announc.">
        <title>Genome Sequence of Growth-Improving Paenibacillus mucilaginosus Strain KNP414.</title>
        <authorList>
            <person name="Lu J.J."/>
            <person name="Wang J.F."/>
            <person name="Hu X.F."/>
        </authorList>
    </citation>
    <scope>NUCLEOTIDE SEQUENCE [LARGE SCALE GENOMIC DNA]</scope>
    <source>
        <strain evidence="3 4">KNP414</strain>
    </source>
</reference>
<dbReference type="GO" id="GO:0006508">
    <property type="term" value="P:proteolysis"/>
    <property type="evidence" value="ECO:0007669"/>
    <property type="project" value="UniProtKB-KW"/>
</dbReference>
<dbReference type="InterPro" id="IPR001478">
    <property type="entry name" value="PDZ"/>
</dbReference>